<dbReference type="EMBL" id="SUPK01000007">
    <property type="protein sequence ID" value="TJY41155.1"/>
    <property type="molecule type" value="Genomic_DNA"/>
</dbReference>
<name>A0A4U0F8Z1_9BACL</name>
<accession>A0A4U0F8Z1</accession>
<reference evidence="4 5" key="1">
    <citation type="submission" date="2019-04" db="EMBL/GenBank/DDBJ databases">
        <title>Cohnella sp. nov., isolated from soil.</title>
        <authorList>
            <person name="Kim W."/>
        </authorList>
    </citation>
    <scope>NUCLEOTIDE SEQUENCE [LARGE SCALE GENOMIC DNA]</scope>
    <source>
        <strain evidence="4 5">CAU 1483</strain>
    </source>
</reference>
<comment type="caution">
    <text evidence="4">The sequence shown here is derived from an EMBL/GenBank/DDBJ whole genome shotgun (WGS) entry which is preliminary data.</text>
</comment>
<dbReference type="InterPro" id="IPR051201">
    <property type="entry name" value="Chloro_Bact_Ser_Proteases"/>
</dbReference>
<dbReference type="AlphaFoldDB" id="A0A4U0F8Z1"/>
<organism evidence="4 5">
    <name type="scientific">Cohnella pontilimi</name>
    <dbReference type="NCBI Taxonomy" id="2564100"/>
    <lineage>
        <taxon>Bacteria</taxon>
        <taxon>Bacillati</taxon>
        <taxon>Bacillota</taxon>
        <taxon>Bacilli</taxon>
        <taxon>Bacillales</taxon>
        <taxon>Paenibacillaceae</taxon>
        <taxon>Cohnella</taxon>
    </lineage>
</organism>
<dbReference type="PANTHER" id="PTHR43343">
    <property type="entry name" value="PEPTIDASE S12"/>
    <property type="match status" value="1"/>
</dbReference>
<keyword evidence="1 4" id="KW-0645">Protease</keyword>
<evidence type="ECO:0000313" key="5">
    <source>
        <dbReference type="Proteomes" id="UP000309673"/>
    </source>
</evidence>
<protein>
    <submittedName>
        <fullName evidence="4">Trypsin-like serine protease</fullName>
    </submittedName>
</protein>
<evidence type="ECO:0000256" key="2">
    <source>
        <dbReference type="ARBA" id="ARBA00022801"/>
    </source>
</evidence>
<sequence length="240" mass="26394">MNGGRNLEPRQKLRRTRISQAARHDHFVRIYRSARKGVVFIRTVKNNEENEYEPPFSYFFPRESEPNDTVLGIGTGFVIDKNGLIVTSEHVVRDSRTITVKLYNGKPHRAKVVWSDEDHDVAILKIETASSLHPLRLGSSKKSEIGEIVVAIGNPLGLESSITSGIISGKHDSVALSDIELTDIIQTDCAINPGSSGGPLLNLKGEVIGMNAFIAKNKNGLSFALGIDGIKKRIRRFLPG</sequence>
<keyword evidence="5" id="KW-1185">Reference proteome</keyword>
<keyword evidence="3" id="KW-0720">Serine protease</keyword>
<keyword evidence="2" id="KW-0378">Hydrolase</keyword>
<dbReference type="Gene3D" id="2.40.10.120">
    <property type="match status" value="1"/>
</dbReference>
<dbReference type="PANTHER" id="PTHR43343:SF3">
    <property type="entry name" value="PROTEASE DO-LIKE 8, CHLOROPLASTIC"/>
    <property type="match status" value="1"/>
</dbReference>
<proteinExistence type="predicted"/>
<dbReference type="InterPro" id="IPR001940">
    <property type="entry name" value="Peptidase_S1C"/>
</dbReference>
<dbReference type="OrthoDB" id="9758917at2"/>
<evidence type="ECO:0000256" key="1">
    <source>
        <dbReference type="ARBA" id="ARBA00022670"/>
    </source>
</evidence>
<evidence type="ECO:0000313" key="4">
    <source>
        <dbReference type="EMBL" id="TJY41155.1"/>
    </source>
</evidence>
<dbReference type="Pfam" id="PF13365">
    <property type="entry name" value="Trypsin_2"/>
    <property type="match status" value="1"/>
</dbReference>
<dbReference type="GO" id="GO:0004252">
    <property type="term" value="F:serine-type endopeptidase activity"/>
    <property type="evidence" value="ECO:0007669"/>
    <property type="project" value="InterPro"/>
</dbReference>
<evidence type="ECO:0000256" key="3">
    <source>
        <dbReference type="ARBA" id="ARBA00022825"/>
    </source>
</evidence>
<gene>
    <name evidence="4" type="ORF">E5161_15815</name>
</gene>
<dbReference type="PRINTS" id="PR00834">
    <property type="entry name" value="PROTEASES2C"/>
</dbReference>
<dbReference type="Proteomes" id="UP000309673">
    <property type="component" value="Unassembled WGS sequence"/>
</dbReference>
<dbReference type="GO" id="GO:0006508">
    <property type="term" value="P:proteolysis"/>
    <property type="evidence" value="ECO:0007669"/>
    <property type="project" value="UniProtKB-KW"/>
</dbReference>
<dbReference type="InterPro" id="IPR009003">
    <property type="entry name" value="Peptidase_S1_PA"/>
</dbReference>
<dbReference type="SUPFAM" id="SSF50494">
    <property type="entry name" value="Trypsin-like serine proteases"/>
    <property type="match status" value="1"/>
</dbReference>